<keyword evidence="3 5" id="KW-0460">Magnesium</keyword>
<dbReference type="InterPro" id="IPR006379">
    <property type="entry name" value="HAD-SF_hydro_IIB"/>
</dbReference>
<dbReference type="KEGG" id="mbn:Mboo_2100"/>
<dbReference type="NCBIfam" id="TIGR01484">
    <property type="entry name" value="HAD-SF-IIB"/>
    <property type="match status" value="1"/>
</dbReference>
<dbReference type="NCBIfam" id="NF002245">
    <property type="entry name" value="PRK01158.1"/>
    <property type="match status" value="1"/>
</dbReference>
<feature type="binding site" evidence="5">
    <location>
        <position position="8"/>
    </location>
    <ligand>
        <name>Mg(2+)</name>
        <dbReference type="ChEBI" id="CHEBI:18420"/>
    </ligand>
</feature>
<dbReference type="CDD" id="cd07514">
    <property type="entry name" value="HAD_Pase"/>
    <property type="match status" value="1"/>
</dbReference>
<dbReference type="SUPFAM" id="SSF56784">
    <property type="entry name" value="HAD-like"/>
    <property type="match status" value="1"/>
</dbReference>
<dbReference type="AlphaFoldDB" id="A7IA53"/>
<dbReference type="NCBIfam" id="TIGR01487">
    <property type="entry name" value="Pglycolate_arch"/>
    <property type="match status" value="1"/>
</dbReference>
<evidence type="ECO:0000256" key="6">
    <source>
        <dbReference type="NCBIfam" id="TIGR01487"/>
    </source>
</evidence>
<dbReference type="InterPro" id="IPR036412">
    <property type="entry name" value="HAD-like_sf"/>
</dbReference>
<dbReference type="InterPro" id="IPR006382">
    <property type="entry name" value="PGPase"/>
</dbReference>
<protein>
    <recommendedName>
        <fullName evidence="5 6">Phosphoglycolate phosphatase</fullName>
        <shortName evidence="5">PGP</shortName>
        <shortName evidence="5">PGPase</shortName>
        <ecNumber evidence="5 6">3.1.3.18</ecNumber>
    </recommendedName>
</protein>
<dbReference type="GO" id="GO:0000287">
    <property type="term" value="F:magnesium ion binding"/>
    <property type="evidence" value="ECO:0007669"/>
    <property type="project" value="InterPro"/>
</dbReference>
<evidence type="ECO:0000313" key="7">
    <source>
        <dbReference type="EMBL" id="ABS56614.1"/>
    </source>
</evidence>
<evidence type="ECO:0000256" key="5">
    <source>
        <dbReference type="HAMAP-Rule" id="MF_01419"/>
    </source>
</evidence>
<feature type="binding site" evidence="5">
    <location>
        <position position="10"/>
    </location>
    <ligand>
        <name>Mg(2+)</name>
        <dbReference type="ChEBI" id="CHEBI:18420"/>
    </ligand>
</feature>
<feature type="binding site" evidence="5">
    <location>
        <position position="178"/>
    </location>
    <ligand>
        <name>Mg(2+)</name>
        <dbReference type="ChEBI" id="CHEBI:18420"/>
    </ligand>
</feature>
<evidence type="ECO:0000256" key="2">
    <source>
        <dbReference type="ARBA" id="ARBA00022801"/>
    </source>
</evidence>
<feature type="active site" description="Nucleophile" evidence="5">
    <location>
        <position position="8"/>
    </location>
</feature>
<dbReference type="RefSeq" id="WP_012107670.1">
    <property type="nucleotide sequence ID" value="NC_009712.1"/>
</dbReference>
<dbReference type="OrthoDB" id="120822at2157"/>
<reference evidence="8" key="1">
    <citation type="journal article" date="2015" name="Microbiology">
        <title>Genome of Methanoregula boonei 6A8 reveals adaptations to oligotrophic peatland environments.</title>
        <authorList>
            <person name="Braeuer S."/>
            <person name="Cadillo-Quiroz H."/>
            <person name="Kyrpides N."/>
            <person name="Woyke T."/>
            <person name="Goodwin L."/>
            <person name="Detter C."/>
            <person name="Podell S."/>
            <person name="Yavitt J.B."/>
            <person name="Zinder S.H."/>
        </authorList>
    </citation>
    <scope>NUCLEOTIDE SEQUENCE [LARGE SCALE GENOMIC DNA]</scope>
    <source>
        <strain evidence="8">DSM 21154 / JCM 14090 / 6A8</strain>
    </source>
</reference>
<keyword evidence="2 5" id="KW-0378">Hydrolase</keyword>
<evidence type="ECO:0000313" key="8">
    <source>
        <dbReference type="Proteomes" id="UP000002408"/>
    </source>
</evidence>
<comment type="catalytic activity">
    <reaction evidence="5">
        <text>2-phosphoglycolate + H2O = glycolate + phosphate</text>
        <dbReference type="Rhea" id="RHEA:14369"/>
        <dbReference type="ChEBI" id="CHEBI:15377"/>
        <dbReference type="ChEBI" id="CHEBI:29805"/>
        <dbReference type="ChEBI" id="CHEBI:43474"/>
        <dbReference type="ChEBI" id="CHEBI:58033"/>
        <dbReference type="EC" id="3.1.3.18"/>
    </reaction>
</comment>
<feature type="binding site" evidence="5">
    <location>
        <position position="182"/>
    </location>
    <ligand>
        <name>Mg(2+)</name>
        <dbReference type="ChEBI" id="CHEBI:18420"/>
    </ligand>
</feature>
<comment type="function">
    <text evidence="5">Catalyzes the dephosphorylation of 2-phosphoglycolate.</text>
</comment>
<dbReference type="PANTHER" id="PTHR10000">
    <property type="entry name" value="PHOSPHOSERINE PHOSPHATASE"/>
    <property type="match status" value="1"/>
</dbReference>
<dbReference type="STRING" id="456442.Mboo_2100"/>
<organism evidence="7 8">
    <name type="scientific">Methanoregula boonei (strain DSM 21154 / JCM 14090 / 6A8)</name>
    <dbReference type="NCBI Taxonomy" id="456442"/>
    <lineage>
        <taxon>Archaea</taxon>
        <taxon>Methanobacteriati</taxon>
        <taxon>Methanobacteriota</taxon>
        <taxon>Stenosarchaea group</taxon>
        <taxon>Methanomicrobia</taxon>
        <taxon>Methanomicrobiales</taxon>
        <taxon>Methanoregulaceae</taxon>
        <taxon>Methanoregula</taxon>
    </lineage>
</organism>
<dbReference type="EC" id="3.1.3.18" evidence="5 6"/>
<dbReference type="GO" id="GO:0008967">
    <property type="term" value="F:phosphoglycolate phosphatase activity"/>
    <property type="evidence" value="ECO:0007669"/>
    <property type="project" value="UniProtKB-UniRule"/>
</dbReference>
<dbReference type="Proteomes" id="UP000002408">
    <property type="component" value="Chromosome"/>
</dbReference>
<name>A7IA53_METB6</name>
<dbReference type="eggNOG" id="arCOG01213">
    <property type="taxonomic scope" value="Archaea"/>
</dbReference>
<comment type="similarity">
    <text evidence="5">Belongs to the archaeal SPP-like hydrolase family.</text>
</comment>
<accession>A7IA53</accession>
<dbReference type="GeneID" id="5410634"/>
<keyword evidence="8" id="KW-1185">Reference proteome</keyword>
<dbReference type="Gene3D" id="3.40.50.1000">
    <property type="entry name" value="HAD superfamily/HAD-like"/>
    <property type="match status" value="1"/>
</dbReference>
<dbReference type="GO" id="GO:0005829">
    <property type="term" value="C:cytosol"/>
    <property type="evidence" value="ECO:0007669"/>
    <property type="project" value="TreeGrafter"/>
</dbReference>
<evidence type="ECO:0000256" key="4">
    <source>
        <dbReference type="ARBA" id="ARBA00023277"/>
    </source>
</evidence>
<dbReference type="HOGENOM" id="CLU_044146_2_0_2"/>
<keyword evidence="4 5" id="KW-0119">Carbohydrate metabolism</keyword>
<feature type="binding site" evidence="5">
    <location>
        <position position="155"/>
    </location>
    <ligand>
        <name>substrate</name>
    </ligand>
</feature>
<gene>
    <name evidence="7" type="ordered locus">Mboo_2100</name>
</gene>
<comment type="cofactor">
    <cofactor evidence="5">
        <name>Mg(2+)</name>
        <dbReference type="ChEBI" id="CHEBI:18420"/>
    </cofactor>
</comment>
<evidence type="ECO:0000256" key="3">
    <source>
        <dbReference type="ARBA" id="ARBA00022842"/>
    </source>
</evidence>
<keyword evidence="1 5" id="KW-0479">Metal-binding</keyword>
<dbReference type="Gene3D" id="3.90.1070.10">
    <property type="match status" value="1"/>
</dbReference>
<proteinExistence type="inferred from homology"/>
<dbReference type="NCBIfam" id="TIGR01482">
    <property type="entry name" value="SPP-subfamily"/>
    <property type="match status" value="1"/>
</dbReference>
<dbReference type="InterPro" id="IPR023214">
    <property type="entry name" value="HAD_sf"/>
</dbReference>
<dbReference type="Pfam" id="PF08282">
    <property type="entry name" value="Hydrolase_3"/>
    <property type="match status" value="2"/>
</dbReference>
<sequence length="232" mass="24864">MLSAILTDVDGTITDSARRIDVGAIESLRSLIDDGIEVVLASGNTACFMDALCKMIGTKGSFIAENGGVYRIGYTGSLHINGDQHVCRTALEAVQAYYRKKGIELDLYNPTYRYADLAFARTVPAEEVKQVLAGHAVQVIDTGFAIHLQSEGVSKGTALLALARDMGISPKDFFAIGDGINDVQMLEWAGRGVTIANAHPATKAAASDVMEEANGTGFVQAVKKYRSYLRAR</sequence>
<dbReference type="PANTHER" id="PTHR10000:SF8">
    <property type="entry name" value="HAD SUPERFAMILY HYDROLASE-LIKE, TYPE 3"/>
    <property type="match status" value="1"/>
</dbReference>
<dbReference type="HAMAP" id="MF_01419">
    <property type="entry name" value="GPH_hydrolase_arch"/>
    <property type="match status" value="1"/>
</dbReference>
<dbReference type="EMBL" id="CP000780">
    <property type="protein sequence ID" value="ABS56614.1"/>
    <property type="molecule type" value="Genomic_DNA"/>
</dbReference>
<evidence type="ECO:0000256" key="1">
    <source>
        <dbReference type="ARBA" id="ARBA00022723"/>
    </source>
</evidence>